<name>W4G0E8_APHAT</name>
<dbReference type="RefSeq" id="XP_009837360.1">
    <property type="nucleotide sequence ID" value="XM_009839058.1"/>
</dbReference>
<proteinExistence type="predicted"/>
<feature type="region of interest" description="Disordered" evidence="1">
    <location>
        <begin position="134"/>
        <end position="155"/>
    </location>
</feature>
<dbReference type="GeneID" id="20813969"/>
<gene>
    <name evidence="2" type="ORF">H257_11973</name>
</gene>
<organism evidence="2">
    <name type="scientific">Aphanomyces astaci</name>
    <name type="common">Crayfish plague agent</name>
    <dbReference type="NCBI Taxonomy" id="112090"/>
    <lineage>
        <taxon>Eukaryota</taxon>
        <taxon>Sar</taxon>
        <taxon>Stramenopiles</taxon>
        <taxon>Oomycota</taxon>
        <taxon>Saprolegniomycetes</taxon>
        <taxon>Saprolegniales</taxon>
        <taxon>Verrucalvaceae</taxon>
        <taxon>Aphanomyces</taxon>
    </lineage>
</organism>
<reference evidence="2" key="1">
    <citation type="submission" date="2013-12" db="EMBL/GenBank/DDBJ databases">
        <title>The Genome Sequence of Aphanomyces astaci APO3.</title>
        <authorList>
            <consortium name="The Broad Institute Genomics Platform"/>
            <person name="Russ C."/>
            <person name="Tyler B."/>
            <person name="van West P."/>
            <person name="Dieguez-Uribeondo J."/>
            <person name="Young S.K."/>
            <person name="Zeng Q."/>
            <person name="Gargeya S."/>
            <person name="Fitzgerald M."/>
            <person name="Abouelleil A."/>
            <person name="Alvarado L."/>
            <person name="Chapman S.B."/>
            <person name="Gainer-Dewar J."/>
            <person name="Goldberg J."/>
            <person name="Griggs A."/>
            <person name="Gujja S."/>
            <person name="Hansen M."/>
            <person name="Howarth C."/>
            <person name="Imamovic A."/>
            <person name="Ireland A."/>
            <person name="Larimer J."/>
            <person name="McCowan C."/>
            <person name="Murphy C."/>
            <person name="Pearson M."/>
            <person name="Poon T.W."/>
            <person name="Priest M."/>
            <person name="Roberts A."/>
            <person name="Saif S."/>
            <person name="Shea T."/>
            <person name="Sykes S."/>
            <person name="Wortman J."/>
            <person name="Nusbaum C."/>
            <person name="Birren B."/>
        </authorList>
    </citation>
    <scope>NUCLEOTIDE SEQUENCE [LARGE SCALE GENOMIC DNA]</scope>
    <source>
        <strain evidence="2">APO3</strain>
    </source>
</reference>
<evidence type="ECO:0000313" key="2">
    <source>
        <dbReference type="EMBL" id="ETV73155.1"/>
    </source>
</evidence>
<feature type="region of interest" description="Disordered" evidence="1">
    <location>
        <begin position="74"/>
        <end position="107"/>
    </location>
</feature>
<feature type="compositionally biased region" description="Low complexity" evidence="1">
    <location>
        <begin position="140"/>
        <end position="155"/>
    </location>
</feature>
<sequence>MLKRRHGTKPGASLQMYGIRNGMPASFNALTSELKSAPQEYHINEHGIITTSLEESTRLFIYIECTSTTAWQQPRGRIGTRPTQGTARATLWRESSRSATQQPAWRRCPRPKSRSCGILGAACAWGSCRRSRTPCRGGARSCTNRTSSSRTSGPS</sequence>
<dbReference type="EMBL" id="KI913150">
    <property type="protein sequence ID" value="ETV73155.1"/>
    <property type="molecule type" value="Genomic_DNA"/>
</dbReference>
<dbReference type="AlphaFoldDB" id="W4G0E8"/>
<evidence type="ECO:0000256" key="1">
    <source>
        <dbReference type="SAM" id="MobiDB-lite"/>
    </source>
</evidence>
<protein>
    <submittedName>
        <fullName evidence="2">Uncharacterized protein</fullName>
    </submittedName>
</protein>
<dbReference type="VEuPathDB" id="FungiDB:H257_11973"/>
<accession>W4G0E8</accession>